<organism evidence="5 6">
    <name type="scientific">Castanea mollissima</name>
    <name type="common">Chinese chestnut</name>
    <dbReference type="NCBI Taxonomy" id="60419"/>
    <lineage>
        <taxon>Eukaryota</taxon>
        <taxon>Viridiplantae</taxon>
        <taxon>Streptophyta</taxon>
        <taxon>Embryophyta</taxon>
        <taxon>Tracheophyta</taxon>
        <taxon>Spermatophyta</taxon>
        <taxon>Magnoliopsida</taxon>
        <taxon>eudicotyledons</taxon>
        <taxon>Gunneridae</taxon>
        <taxon>Pentapetalae</taxon>
        <taxon>rosids</taxon>
        <taxon>fabids</taxon>
        <taxon>Fagales</taxon>
        <taxon>Fagaceae</taxon>
        <taxon>Castanea</taxon>
    </lineage>
</organism>
<feature type="repeat" description="PPR" evidence="3">
    <location>
        <begin position="377"/>
        <end position="407"/>
    </location>
</feature>
<evidence type="ECO:0000256" key="2">
    <source>
        <dbReference type="ARBA" id="ARBA00022737"/>
    </source>
</evidence>
<comment type="caution">
    <text evidence="5">The sequence shown here is derived from an EMBL/GenBank/DDBJ whole genome shotgun (WGS) entry which is preliminary data.</text>
</comment>
<dbReference type="InterPro" id="IPR046960">
    <property type="entry name" value="PPR_At4g14850-like_plant"/>
</dbReference>
<dbReference type="Pfam" id="PF01535">
    <property type="entry name" value="PPR"/>
    <property type="match status" value="3"/>
</dbReference>
<dbReference type="GO" id="GO:0003729">
    <property type="term" value="F:mRNA binding"/>
    <property type="evidence" value="ECO:0007669"/>
    <property type="project" value="UniProtKB-ARBA"/>
</dbReference>
<feature type="repeat" description="PPR" evidence="3">
    <location>
        <begin position="210"/>
        <end position="244"/>
    </location>
</feature>
<dbReference type="FunFam" id="1.25.40.10:FF:000090">
    <property type="entry name" value="Pentatricopeptide repeat-containing protein, chloroplastic"/>
    <property type="match status" value="1"/>
</dbReference>
<dbReference type="FunFam" id="1.25.40.10:FF:000987">
    <property type="entry name" value="Pentatricopeptide repeat-containing protein At3g14330"/>
    <property type="match status" value="1"/>
</dbReference>
<dbReference type="PROSITE" id="PS51375">
    <property type="entry name" value="PPR"/>
    <property type="match status" value="3"/>
</dbReference>
<accession>A0A8J4RLG4</accession>
<dbReference type="EMBL" id="JRKL02000065">
    <property type="protein sequence ID" value="KAF3975651.1"/>
    <property type="molecule type" value="Genomic_DNA"/>
</dbReference>
<protein>
    <recommendedName>
        <fullName evidence="4">DYW domain-containing protein</fullName>
    </recommendedName>
</protein>
<dbReference type="InterPro" id="IPR002885">
    <property type="entry name" value="PPR_rpt"/>
</dbReference>
<evidence type="ECO:0000256" key="1">
    <source>
        <dbReference type="ARBA" id="ARBA00006643"/>
    </source>
</evidence>
<evidence type="ECO:0000259" key="4">
    <source>
        <dbReference type="Pfam" id="PF14432"/>
    </source>
</evidence>
<dbReference type="Gene3D" id="1.25.40.10">
    <property type="entry name" value="Tetratricopeptide repeat domain"/>
    <property type="match status" value="4"/>
</dbReference>
<dbReference type="InterPro" id="IPR032867">
    <property type="entry name" value="DYW_dom"/>
</dbReference>
<gene>
    <name evidence="5" type="ORF">CMV_001105</name>
</gene>
<dbReference type="AlphaFoldDB" id="A0A8J4RLG4"/>
<dbReference type="Pfam" id="PF12854">
    <property type="entry name" value="PPR_1"/>
    <property type="match status" value="1"/>
</dbReference>
<dbReference type="GO" id="GO:0009451">
    <property type="term" value="P:RNA modification"/>
    <property type="evidence" value="ECO:0007669"/>
    <property type="project" value="InterPro"/>
</dbReference>
<dbReference type="GO" id="GO:0008270">
    <property type="term" value="F:zinc ion binding"/>
    <property type="evidence" value="ECO:0007669"/>
    <property type="project" value="InterPro"/>
</dbReference>
<evidence type="ECO:0000313" key="5">
    <source>
        <dbReference type="EMBL" id="KAF3975651.1"/>
    </source>
</evidence>
<dbReference type="Proteomes" id="UP000737018">
    <property type="component" value="Unassembled WGS sequence"/>
</dbReference>
<comment type="similarity">
    <text evidence="1">Belongs to the PPR family. PCMP-H subfamily.</text>
</comment>
<keyword evidence="6" id="KW-1185">Reference proteome</keyword>
<dbReference type="NCBIfam" id="TIGR00756">
    <property type="entry name" value="PPR"/>
    <property type="match status" value="4"/>
</dbReference>
<keyword evidence="2" id="KW-0677">Repeat</keyword>
<dbReference type="PANTHER" id="PTHR47926">
    <property type="entry name" value="PENTATRICOPEPTIDE REPEAT-CONTAINING PROTEIN"/>
    <property type="match status" value="1"/>
</dbReference>
<evidence type="ECO:0000313" key="6">
    <source>
        <dbReference type="Proteomes" id="UP000737018"/>
    </source>
</evidence>
<sequence>MIPAISLSTNIAVTTNITATSTPKAHKHKRPLDSTLKSLTKAGKLGEALRVIESSPSKSVVSEPDLEAYSLFLHSCISRKSLEHGQRLYLHLLLSRDKGNYDLLKNPTIKTKFITLFSVCGLIDEALGVFEDGLEHELVPESVWVAMAIGFSKNGHSKEALLIYCAMLSRLVQPGNFAFSMALKACADLCELRVGKAVHAQIIKCNEETDQVVNNALLRLYTECGCFDEVLRVFEEMPQQNVVSWNSLIAGFVHRKQVFESLDTFRRMQGEEIGFSWVTLTTVLPVCSQLTVLNSGKEIHAQIVKSTRKPDVPVLNSLVDMYAKCGATDYSRRVFDGMQSKDLTSWNTMLTGYAVNGCLQKAMEIFNEMVECGIRPDAVTFIALLSGCSHAGLTDEGQRLFNKMKKNYGLSPSVEHYACLVDMLGRAGRIKEALEVVKFMPMKPIGSIWGSLLNSCRLHGNVSLGMWGNVKIVRDMMERRGMKKEAGCSWVQIKNRIHTFVAGGGFEFRNSAEYKKVWNQLMDAMEEIGYVPNTGVVLHDVNEATKSIWLCGHSERLATVFSLIHSSAGAPIRITKNLRVCVDCHTWMKIVSSVTRRVIVLRDTNRFHHFRGGACSCKDYW</sequence>
<reference evidence="5" key="1">
    <citation type="submission" date="2020-03" db="EMBL/GenBank/DDBJ databases">
        <title>Castanea mollissima Vanexum genome sequencing.</title>
        <authorList>
            <person name="Staton M."/>
        </authorList>
    </citation>
    <scope>NUCLEOTIDE SEQUENCE</scope>
    <source>
        <tissue evidence="5">Leaf</tissue>
    </source>
</reference>
<dbReference type="Pfam" id="PF14432">
    <property type="entry name" value="DYW_deaminase"/>
    <property type="match status" value="1"/>
</dbReference>
<proteinExistence type="inferred from homology"/>
<evidence type="ECO:0000256" key="3">
    <source>
        <dbReference type="PROSITE-ProRule" id="PRU00708"/>
    </source>
</evidence>
<feature type="repeat" description="PPR" evidence="3">
    <location>
        <begin position="342"/>
        <end position="376"/>
    </location>
</feature>
<feature type="domain" description="DYW" evidence="4">
    <location>
        <begin position="529"/>
        <end position="621"/>
    </location>
</feature>
<dbReference type="InterPro" id="IPR011990">
    <property type="entry name" value="TPR-like_helical_dom_sf"/>
</dbReference>
<name>A0A8J4RLG4_9ROSI</name>
<dbReference type="OrthoDB" id="1882346at2759"/>
<dbReference type="Pfam" id="PF13041">
    <property type="entry name" value="PPR_2"/>
    <property type="match status" value="1"/>
</dbReference>